<proteinExistence type="predicted"/>
<dbReference type="AlphaFoldDB" id="A0AB36FVU4"/>
<reference evidence="1 2" key="1">
    <citation type="submission" date="2016-09" db="EMBL/GenBank/DDBJ databases">
        <title>Draft Genome Sequence of four Alteromonas macleodii strains isolated from copper coupons and grown long-term at elevated copper levels.</title>
        <authorList>
            <person name="Cusick K."/>
            <person name="Dale J."/>
            <person name="Little B."/>
            <person name="Biffinger J."/>
        </authorList>
    </citation>
    <scope>NUCLEOTIDE SEQUENCE [LARGE SCALE GENOMIC DNA]</scope>
    <source>
        <strain evidence="1 2">KCP01</strain>
    </source>
</reference>
<evidence type="ECO:0000313" key="2">
    <source>
        <dbReference type="Proteomes" id="UP000095392"/>
    </source>
</evidence>
<protein>
    <submittedName>
        <fullName evidence="1">Uncharacterized protein</fullName>
    </submittedName>
</protein>
<evidence type="ECO:0000313" key="1">
    <source>
        <dbReference type="EMBL" id="OES33387.1"/>
    </source>
</evidence>
<comment type="caution">
    <text evidence="1">The sequence shown here is derived from an EMBL/GenBank/DDBJ whole genome shotgun (WGS) entry which is preliminary data.</text>
</comment>
<dbReference type="Proteomes" id="UP000095392">
    <property type="component" value="Unassembled WGS sequence"/>
</dbReference>
<sequence length="39" mass="4432">MLNYGCEQANDTMKYRPVSGLTHHYYKCNSSFAFPSNGV</sequence>
<accession>A0AB36FVU4</accession>
<name>A0AB36FVU4_ALTMA</name>
<organism evidence="1 2">
    <name type="scientific">Alteromonas macleodii</name>
    <name type="common">Pseudoalteromonas macleodii</name>
    <dbReference type="NCBI Taxonomy" id="28108"/>
    <lineage>
        <taxon>Bacteria</taxon>
        <taxon>Pseudomonadati</taxon>
        <taxon>Pseudomonadota</taxon>
        <taxon>Gammaproteobacteria</taxon>
        <taxon>Alteromonadales</taxon>
        <taxon>Alteromonadaceae</taxon>
        <taxon>Alteromonas/Salinimonas group</taxon>
        <taxon>Alteromonas</taxon>
    </lineage>
</organism>
<dbReference type="EMBL" id="MIPY01000008">
    <property type="protein sequence ID" value="OES33387.1"/>
    <property type="molecule type" value="Genomic_DNA"/>
</dbReference>
<keyword evidence="2" id="KW-1185">Reference proteome</keyword>
<gene>
    <name evidence="1" type="ORF">BFV95_0651</name>
</gene>